<keyword evidence="5" id="KW-1185">Reference proteome</keyword>
<proteinExistence type="predicted"/>
<dbReference type="Gene3D" id="1.10.10.10">
    <property type="entry name" value="Winged helix-like DNA-binding domain superfamily/Winged helix DNA-binding domain"/>
    <property type="match status" value="1"/>
</dbReference>
<evidence type="ECO:0000256" key="2">
    <source>
        <dbReference type="ARBA" id="ARBA00022840"/>
    </source>
</evidence>
<dbReference type="SUPFAM" id="SSF52540">
    <property type="entry name" value="P-loop containing nucleoside triphosphate hydrolases"/>
    <property type="match status" value="1"/>
</dbReference>
<keyword evidence="1" id="KW-0547">Nucleotide-binding</keyword>
<comment type="caution">
    <text evidence="4">The sequence shown here is derived from an EMBL/GenBank/DDBJ whole genome shotgun (WGS) entry which is preliminary data.</text>
</comment>
<accession>A0ABR6BHB5</accession>
<dbReference type="PANTHER" id="PTHR16305">
    <property type="entry name" value="TESTICULAR SOLUBLE ADENYLYL CYCLASE"/>
    <property type="match status" value="1"/>
</dbReference>
<dbReference type="GO" id="GO:0003677">
    <property type="term" value="F:DNA binding"/>
    <property type="evidence" value="ECO:0007669"/>
    <property type="project" value="UniProtKB-KW"/>
</dbReference>
<dbReference type="PANTHER" id="PTHR16305:SF35">
    <property type="entry name" value="TRANSCRIPTIONAL ACTIVATOR DOMAIN"/>
    <property type="match status" value="1"/>
</dbReference>
<dbReference type="SMART" id="SM00421">
    <property type="entry name" value="HTH_LUXR"/>
    <property type="match status" value="1"/>
</dbReference>
<dbReference type="CDD" id="cd06170">
    <property type="entry name" value="LuxR_C_like"/>
    <property type="match status" value="1"/>
</dbReference>
<dbReference type="RefSeq" id="WP_182837694.1">
    <property type="nucleotide sequence ID" value="NZ_BAAABQ010000009.1"/>
</dbReference>
<dbReference type="InterPro" id="IPR027417">
    <property type="entry name" value="P-loop_NTPase"/>
</dbReference>
<dbReference type="InterPro" id="IPR036388">
    <property type="entry name" value="WH-like_DNA-bd_sf"/>
</dbReference>
<dbReference type="Proteomes" id="UP000517916">
    <property type="component" value="Unassembled WGS sequence"/>
</dbReference>
<dbReference type="EMBL" id="JACJID010000002">
    <property type="protein sequence ID" value="MBA8926281.1"/>
    <property type="molecule type" value="Genomic_DNA"/>
</dbReference>
<evidence type="ECO:0000313" key="5">
    <source>
        <dbReference type="Proteomes" id="UP000517916"/>
    </source>
</evidence>
<dbReference type="PRINTS" id="PR00038">
    <property type="entry name" value="HTHLUXR"/>
</dbReference>
<evidence type="ECO:0000313" key="4">
    <source>
        <dbReference type="EMBL" id="MBA8926281.1"/>
    </source>
</evidence>
<dbReference type="Pfam" id="PF00196">
    <property type="entry name" value="GerE"/>
    <property type="match status" value="1"/>
</dbReference>
<dbReference type="SUPFAM" id="SSF46894">
    <property type="entry name" value="C-terminal effector domain of the bipartite response regulators"/>
    <property type="match status" value="1"/>
</dbReference>
<dbReference type="Pfam" id="PF13191">
    <property type="entry name" value="AAA_16"/>
    <property type="match status" value="1"/>
</dbReference>
<reference evidence="4 5" key="1">
    <citation type="submission" date="2020-08" db="EMBL/GenBank/DDBJ databases">
        <title>Genomic Encyclopedia of Archaeal and Bacterial Type Strains, Phase II (KMG-II): from individual species to whole genera.</title>
        <authorList>
            <person name="Goeker M."/>
        </authorList>
    </citation>
    <scope>NUCLEOTIDE SEQUENCE [LARGE SCALE GENOMIC DNA]</scope>
    <source>
        <strain evidence="4 5">DSM 43850</strain>
    </source>
</reference>
<name>A0ABR6BHB5_9PSEU</name>
<organism evidence="4 5">
    <name type="scientific">Kutzneria viridogrisea</name>
    <dbReference type="NCBI Taxonomy" id="47990"/>
    <lineage>
        <taxon>Bacteria</taxon>
        <taxon>Bacillati</taxon>
        <taxon>Actinomycetota</taxon>
        <taxon>Actinomycetes</taxon>
        <taxon>Pseudonocardiales</taxon>
        <taxon>Pseudonocardiaceae</taxon>
        <taxon>Kutzneria</taxon>
    </lineage>
</organism>
<keyword evidence="4" id="KW-0238">DNA-binding</keyword>
<gene>
    <name evidence="4" type="ORF">BC739_003480</name>
</gene>
<sequence>MLRGRHEEQRAVRALLDGARAGTSAALVLRGEPGIGKSALLEYAAEQARDMRVLRGTGVESEAELPFAGLHLLLRPVLDRVAALPAPQRRALSGAFGLGTGGGDRFMIGAGVLSLLAELAVREPLLCLVDDTQWLDRASAEALLFAARRLDREGVAILFAVREHAGALVSAGIPELCLTGLDERSAAELLADTGAVLPAGLREQLVAETGGNPLALRELPALVSAQGTHLGPLPLTSRVLDAFHHQVRGLPAATRTLLLIAAAEDTGDLPTLLRAAAELGVGAADLHPAEELGLMRLEGGTLVFRHPLIRAAVYQGEQLSQRIAVHGALAATHRDVDRRAWHLAAAATGPDESVAQDLEAAASRALLRQGHAAAAAGYERAAQLSTDTDSAIRRITLACEAGVHSGQLAWARARAERATREVTDPGVRSRLAEVRASADFVQGELARAYELFGESAATAEDPERAFWLRMRALHAVWAGVTDRRLIAEAVDRLDAPDGPLTAVAWLARWGTAEVLDRDTSEFPAVEGLLAEAAGEPRGMVEVASRAFTAARDEACAEIAAALVAGARTRGEVFALPAGLGLLTLAQVLLGEHREALVNGTEGMRIARDTDQPLWISYSAGALALLAAVQGDEPQCRRLAEQAGLDASATAGSRAGSTWAQAALVLLDLGHGRVQDAFDRALTVLNGPIRHQVAVVRCVPDLVEAAVRLGRAQDAAEPLALFARWARTLRQPWIDALLARCHALTTSDSEAEQHFLHALERHEPRSRPFERARTELVYGEWLRRSRRKNDARAHLNAALQVFEELGCTPWAARARTELGASGATVTQAARSDVFAELTPQELQISQLAAQGLSNRDIAAQLFLSPRTVAYHLYKAYPKLGISSRGELASLAR</sequence>
<protein>
    <submittedName>
        <fullName evidence="4">DNA-binding CsgD family transcriptional regulator</fullName>
    </submittedName>
</protein>
<dbReference type="InterPro" id="IPR000792">
    <property type="entry name" value="Tscrpt_reg_LuxR_C"/>
</dbReference>
<dbReference type="InterPro" id="IPR011990">
    <property type="entry name" value="TPR-like_helical_dom_sf"/>
</dbReference>
<dbReference type="PROSITE" id="PS50043">
    <property type="entry name" value="HTH_LUXR_2"/>
    <property type="match status" value="1"/>
</dbReference>
<evidence type="ECO:0000259" key="3">
    <source>
        <dbReference type="PROSITE" id="PS50043"/>
    </source>
</evidence>
<dbReference type="InterPro" id="IPR016032">
    <property type="entry name" value="Sig_transdc_resp-reg_C-effctor"/>
</dbReference>
<evidence type="ECO:0000256" key="1">
    <source>
        <dbReference type="ARBA" id="ARBA00022741"/>
    </source>
</evidence>
<feature type="domain" description="HTH luxR-type" evidence="3">
    <location>
        <begin position="829"/>
        <end position="891"/>
    </location>
</feature>
<dbReference type="InterPro" id="IPR041664">
    <property type="entry name" value="AAA_16"/>
</dbReference>
<dbReference type="SUPFAM" id="SSF48452">
    <property type="entry name" value="TPR-like"/>
    <property type="match status" value="1"/>
</dbReference>
<keyword evidence="2" id="KW-0067">ATP-binding</keyword>